<reference evidence="8 9" key="1">
    <citation type="submission" date="2018-08" db="EMBL/GenBank/DDBJ databases">
        <authorList>
            <consortium name="Pathogen Informatics"/>
        </authorList>
    </citation>
    <scope>NUCLEOTIDE SEQUENCE [LARGE SCALE GENOMIC DNA]</scope>
    <source>
        <strain evidence="8 9">EuSCAPE_UK014</strain>
    </source>
</reference>
<organism evidence="2 13">
    <name type="scientific">Klebsiella pneumoniae</name>
    <dbReference type="NCBI Taxonomy" id="573"/>
    <lineage>
        <taxon>Bacteria</taxon>
        <taxon>Pseudomonadati</taxon>
        <taxon>Pseudomonadota</taxon>
        <taxon>Gammaproteobacteria</taxon>
        <taxon>Enterobacterales</taxon>
        <taxon>Enterobacteriaceae</taxon>
        <taxon>Klebsiella/Raoultella group</taxon>
        <taxon>Klebsiella</taxon>
        <taxon>Klebsiella pneumoniae complex</taxon>
    </lineage>
</organism>
<dbReference type="Proteomes" id="UP000595568">
    <property type="component" value="Chromosome"/>
</dbReference>
<dbReference type="EMBL" id="JACXSW010000013">
    <property type="protein sequence ID" value="MBD3715764.1"/>
    <property type="molecule type" value="Genomic_DNA"/>
</dbReference>
<evidence type="ECO:0000313" key="10">
    <source>
        <dbReference type="Proteomes" id="UP000275975"/>
    </source>
</evidence>
<dbReference type="EMBL" id="MPYG04000085">
    <property type="protein sequence ID" value="ROG98080.1"/>
    <property type="molecule type" value="Genomic_DNA"/>
</dbReference>
<dbReference type="KEGG" id="kpnu:LI86_08930"/>
<dbReference type="KEGG" id="kpne:KU54_008970"/>
<dbReference type="RefSeq" id="WP_004151480.1">
    <property type="nucleotide sequence ID" value="NZ_AP024750.1"/>
</dbReference>
<dbReference type="EMBL" id="JACXTN010000001">
    <property type="protein sequence ID" value="MBD3709008.1"/>
    <property type="molecule type" value="Genomic_DNA"/>
</dbReference>
<dbReference type="Proteomes" id="UP000622731">
    <property type="component" value="Unassembled WGS sequence"/>
</dbReference>
<evidence type="ECO:0000313" key="5">
    <source>
        <dbReference type="EMBL" id="QQZ73261.1"/>
    </source>
</evidence>
<reference evidence="6 11" key="3">
    <citation type="submission" date="2018-10" db="EMBL/GenBank/DDBJ databases">
        <authorList>
            <person name="Vanduin D."/>
            <person name="Fouts D."/>
            <person name="Wright M."/>
            <person name="Sutton G."/>
            <person name="Nguyen K."/>
            <person name="Kreiswirth B."/>
            <person name="Chen L."/>
            <person name="Rojas L."/>
            <person name="Hujer A."/>
            <person name="Hujer K."/>
            <person name="Bonomo R."/>
            <person name="Adams M."/>
        </authorList>
    </citation>
    <scope>NUCLEOTIDE SEQUENCE [LARGE SCALE GENOMIC DNA]</scope>
    <source>
        <strain evidence="6 11">CRK0165</strain>
    </source>
</reference>
<dbReference type="Proteomes" id="UP000283322">
    <property type="component" value="Unassembled WGS sequence"/>
</dbReference>
<reference evidence="7 10" key="4">
    <citation type="journal article" date="2019" name="Antimicrob. Agents Chemother.">
        <title>Applying Rapid Whole Genome Sequencing to Predict Phenotypic Antimicrobial Susceptibility Testing Results Among Carbapenem-Resistant Klebsiella pneumoniae Clinical Isolates.</title>
        <authorList>
            <person name="Tamma P.D."/>
            <person name="Fan Y."/>
            <person name="Bergman Y."/>
            <person name="Pertea G."/>
            <person name="Kazmi A."/>
            <person name="Lewis S."/>
            <person name="Carroll K.C."/>
            <person name="Schatz M.C."/>
            <person name="Timp W."/>
            <person name="Simner P.J."/>
        </authorList>
    </citation>
    <scope>NUCLEOTIDE SEQUENCE [LARGE SCALE GENOMIC DNA]</scope>
    <source>
        <strain evidence="7 10">KLPN_104</strain>
    </source>
</reference>
<evidence type="ECO:0000313" key="12">
    <source>
        <dbReference type="Proteomes" id="UP000595568"/>
    </source>
</evidence>
<protein>
    <submittedName>
        <fullName evidence="2">Uncharacterized protein</fullName>
    </submittedName>
</protein>
<accession>A0A2V3K191</accession>
<dbReference type="Proteomes" id="UP000639195">
    <property type="component" value="Unassembled WGS sequence"/>
</dbReference>
<evidence type="ECO:0000313" key="11">
    <source>
        <dbReference type="Proteomes" id="UP000283322"/>
    </source>
</evidence>
<dbReference type="EMBL" id="CP068602">
    <property type="protein sequence ID" value="QQZ73261.1"/>
    <property type="molecule type" value="Genomic_DNA"/>
</dbReference>
<dbReference type="EMBL" id="RDAM01000001">
    <property type="protein sequence ID" value="RRF05474.1"/>
    <property type="molecule type" value="Genomic_DNA"/>
</dbReference>
<dbReference type="Proteomes" id="UP000657739">
    <property type="component" value="Unassembled WGS sequence"/>
</dbReference>
<proteinExistence type="predicted"/>
<evidence type="ECO:0000313" key="1">
    <source>
        <dbReference type="EMBL" id="MBD3708398.1"/>
    </source>
</evidence>
<name>A0A2V3K191_KLEPN</name>
<evidence type="ECO:0000313" key="3">
    <source>
        <dbReference type="EMBL" id="MBD3715764.1"/>
    </source>
</evidence>
<evidence type="ECO:0000313" key="7">
    <source>
        <dbReference type="EMBL" id="RRF05474.1"/>
    </source>
</evidence>
<evidence type="ECO:0000313" key="2">
    <source>
        <dbReference type="EMBL" id="MBD3709008.1"/>
    </source>
</evidence>
<dbReference type="Proteomes" id="UP000259364">
    <property type="component" value="Unassembled WGS sequence"/>
</dbReference>
<dbReference type="Proteomes" id="UP000275975">
    <property type="component" value="Unassembled WGS sequence"/>
</dbReference>
<evidence type="ECO:0000313" key="13">
    <source>
        <dbReference type="Proteomes" id="UP000616340"/>
    </source>
</evidence>
<sequence>MKVLIKLSNDWPEHVSGNPVLDKWVHKIPWSGIECFLLCEDGNVYQSYIKMPFSVEIKEFQLFRHTHIDETSFMIEEINE</sequence>
<dbReference type="AlphaFoldDB" id="A0A2V3K191"/>
<dbReference type="Proteomes" id="UP000616340">
    <property type="component" value="Unassembled WGS sequence"/>
</dbReference>
<reference evidence="7" key="2">
    <citation type="submission" date="2018-10" db="EMBL/GenBank/DDBJ databases">
        <authorList>
            <person name="Fan Y."/>
            <person name="Timp W."/>
            <person name="Bergman Y."/>
            <person name="Tamma P."/>
            <person name="Simner P."/>
        </authorList>
    </citation>
    <scope>NUCLEOTIDE SEQUENCE</scope>
    <source>
        <strain evidence="7">KLPN_104</strain>
    </source>
</reference>
<reference evidence="5 12" key="6">
    <citation type="submission" date="2021-01" db="EMBL/GenBank/DDBJ databases">
        <title>Genome sequencing of apramycin resistant K. pneumoniae.</title>
        <authorList>
            <person name="Chen L."/>
            <person name="Kreiswirth B."/>
        </authorList>
    </citation>
    <scope>NUCLEOTIDE SEQUENCE [LARGE SCALE GENOMIC DNA]</scope>
    <source>
        <strain evidence="5 12">59493</strain>
    </source>
</reference>
<gene>
    <name evidence="6" type="ORF">BL124_00011665</name>
    <name evidence="7" type="ORF">EAO17_04225</name>
    <name evidence="3" type="ORF">IE979_05190</name>
    <name evidence="1" type="ORF">IE987_20225</name>
    <name evidence="4" type="ORF">IE988_21700</name>
    <name evidence="2" type="ORF">IE996_03110</name>
    <name evidence="5" type="ORF">JMZ77_08825</name>
    <name evidence="8" type="ORF">SAMEA3720909_04788</name>
</gene>
<evidence type="ECO:0000313" key="8">
    <source>
        <dbReference type="EMBL" id="SWF76855.1"/>
    </source>
</evidence>
<evidence type="ECO:0000313" key="4">
    <source>
        <dbReference type="EMBL" id="MBD3720239.1"/>
    </source>
</evidence>
<dbReference type="EMBL" id="JACXTF010000001">
    <property type="protein sequence ID" value="MBD3720239.1"/>
    <property type="molecule type" value="Genomic_DNA"/>
</dbReference>
<dbReference type="EMBL" id="UJHH01000030">
    <property type="protein sequence ID" value="SWF76855.1"/>
    <property type="molecule type" value="Genomic_DNA"/>
</dbReference>
<evidence type="ECO:0000313" key="6">
    <source>
        <dbReference type="EMBL" id="ROG98080.1"/>
    </source>
</evidence>
<evidence type="ECO:0000313" key="9">
    <source>
        <dbReference type="Proteomes" id="UP000259364"/>
    </source>
</evidence>
<dbReference type="EMBL" id="JACXTE010000001">
    <property type="protein sequence ID" value="MBD3708398.1"/>
    <property type="molecule type" value="Genomic_DNA"/>
</dbReference>
<reference evidence="2" key="5">
    <citation type="submission" date="2020-07" db="EMBL/GenBank/DDBJ databases">
        <title>Clinical and genomic characterization of carbapenemase-producing Enterobacterales causing secondary infections during the COVID-19 crisis at a New York City hospital.</title>
        <authorList>
            <person name="Gomez-Simmonds A."/>
            <person name="Annavajhala M.K."/>
            <person name="Uhlemann A.-C."/>
        </authorList>
    </citation>
    <scope>NUCLEOTIDE SEQUENCE</scope>
    <source>
        <strain evidence="3">KP1827</strain>
        <strain evidence="1">NK1593</strain>
        <strain evidence="4">NK1594</strain>
        <strain evidence="2">NK1677</strain>
    </source>
</reference>
<accession>A0A0J2J5Y5</accession>